<sequence length="290" mass="31319">MTSDIAAELAELKEMCRQSSAREKELREKLKSVKSTAGPAKRGRQSSRAVVVSSSSTGRVRTTVVPGPASPIEVENTAAAATVVPALPDSSASTSTFEWPVDDHTQWDQLEFSSGAQMAPSAAFTPSFDFNFGVQLAPSAPFAFAFDAFTAPTPTYFPDHFGPTDLTTASMTIPDYPTFSGREPSTMDELLNSQIFGPYTPSADIQMSGISVDYGVSNFPDQLPTLPAPPTPSDLSSPPHISAPTIPRKRRQEVDEANIITSSRVRVKSMKLQEIDCHKRAKTKVCPSRF</sequence>
<comment type="caution">
    <text evidence="2">The sequence shown here is derived from an EMBL/GenBank/DDBJ whole genome shotgun (WGS) entry which is preliminary data.</text>
</comment>
<proteinExistence type="predicted"/>
<feature type="compositionally biased region" description="Basic and acidic residues" evidence="1">
    <location>
        <begin position="17"/>
        <end position="31"/>
    </location>
</feature>
<evidence type="ECO:0000313" key="3">
    <source>
        <dbReference type="Proteomes" id="UP001215280"/>
    </source>
</evidence>
<dbReference type="Proteomes" id="UP001215280">
    <property type="component" value="Unassembled WGS sequence"/>
</dbReference>
<reference evidence="2" key="1">
    <citation type="submission" date="2023-03" db="EMBL/GenBank/DDBJ databases">
        <title>Massive genome expansion in bonnet fungi (Mycena s.s.) driven by repeated elements and novel gene families across ecological guilds.</title>
        <authorList>
            <consortium name="Lawrence Berkeley National Laboratory"/>
            <person name="Harder C.B."/>
            <person name="Miyauchi S."/>
            <person name="Viragh M."/>
            <person name="Kuo A."/>
            <person name="Thoen E."/>
            <person name="Andreopoulos B."/>
            <person name="Lu D."/>
            <person name="Skrede I."/>
            <person name="Drula E."/>
            <person name="Henrissat B."/>
            <person name="Morin E."/>
            <person name="Kohler A."/>
            <person name="Barry K."/>
            <person name="LaButti K."/>
            <person name="Morin E."/>
            <person name="Salamov A."/>
            <person name="Lipzen A."/>
            <person name="Mereny Z."/>
            <person name="Hegedus B."/>
            <person name="Baldrian P."/>
            <person name="Stursova M."/>
            <person name="Weitz H."/>
            <person name="Taylor A."/>
            <person name="Grigoriev I.V."/>
            <person name="Nagy L.G."/>
            <person name="Martin F."/>
            <person name="Kauserud H."/>
        </authorList>
    </citation>
    <scope>NUCLEOTIDE SEQUENCE</scope>
    <source>
        <strain evidence="2">CBHHK188m</strain>
    </source>
</reference>
<name>A0AAD7N5B2_9AGAR</name>
<evidence type="ECO:0000256" key="1">
    <source>
        <dbReference type="SAM" id="MobiDB-lite"/>
    </source>
</evidence>
<feature type="region of interest" description="Disordered" evidence="1">
    <location>
        <begin position="224"/>
        <end position="245"/>
    </location>
</feature>
<feature type="region of interest" description="Disordered" evidence="1">
    <location>
        <begin position="17"/>
        <end position="62"/>
    </location>
</feature>
<evidence type="ECO:0000313" key="2">
    <source>
        <dbReference type="EMBL" id="KAJ7746135.1"/>
    </source>
</evidence>
<organism evidence="2 3">
    <name type="scientific">Mycena maculata</name>
    <dbReference type="NCBI Taxonomy" id="230809"/>
    <lineage>
        <taxon>Eukaryota</taxon>
        <taxon>Fungi</taxon>
        <taxon>Dikarya</taxon>
        <taxon>Basidiomycota</taxon>
        <taxon>Agaricomycotina</taxon>
        <taxon>Agaricomycetes</taxon>
        <taxon>Agaricomycetidae</taxon>
        <taxon>Agaricales</taxon>
        <taxon>Marasmiineae</taxon>
        <taxon>Mycenaceae</taxon>
        <taxon>Mycena</taxon>
    </lineage>
</organism>
<keyword evidence="3" id="KW-1185">Reference proteome</keyword>
<gene>
    <name evidence="2" type="ORF">DFH07DRAFT_1038554</name>
</gene>
<feature type="compositionally biased region" description="Low complexity" evidence="1">
    <location>
        <begin position="46"/>
        <end position="62"/>
    </location>
</feature>
<accession>A0AAD7N5B2</accession>
<dbReference type="EMBL" id="JARJLG010000099">
    <property type="protein sequence ID" value="KAJ7746135.1"/>
    <property type="molecule type" value="Genomic_DNA"/>
</dbReference>
<dbReference type="AlphaFoldDB" id="A0AAD7N5B2"/>
<protein>
    <submittedName>
        <fullName evidence="2">Uncharacterized protein</fullName>
    </submittedName>
</protein>